<accession>A0A6A1TP28</accession>
<evidence type="ECO:0000313" key="3">
    <source>
        <dbReference type="EMBL" id="KAB1086412.1"/>
    </source>
</evidence>
<gene>
    <name evidence="3" type="ORF">F4V91_08190</name>
</gene>
<name>A0A6A1TP28_NEOGA</name>
<reference evidence="3 4" key="1">
    <citation type="submission" date="2019-09" db="EMBL/GenBank/DDBJ databases">
        <title>Genome sequencing of Ng87 strain.</title>
        <authorList>
            <person name="Karasev E.S."/>
            <person name="Andronov E."/>
        </authorList>
    </citation>
    <scope>NUCLEOTIDE SEQUENCE [LARGE SCALE GENOMIC DNA]</scope>
    <source>
        <strain evidence="3 4">Ng87</strain>
    </source>
</reference>
<evidence type="ECO:0000313" key="4">
    <source>
        <dbReference type="Proteomes" id="UP000386575"/>
    </source>
</evidence>
<dbReference type="AlphaFoldDB" id="A0A6A1TP28"/>
<evidence type="ECO:0000259" key="2">
    <source>
        <dbReference type="PROSITE" id="PS51724"/>
    </source>
</evidence>
<dbReference type="GO" id="GO:0042834">
    <property type="term" value="F:peptidoglycan binding"/>
    <property type="evidence" value="ECO:0007669"/>
    <property type="project" value="InterPro"/>
</dbReference>
<dbReference type="Proteomes" id="UP000386575">
    <property type="component" value="Unassembled WGS sequence"/>
</dbReference>
<comment type="caution">
    <text evidence="3">The sequence shown here is derived from an EMBL/GenBank/DDBJ whole genome shotgun (WGS) entry which is preliminary data.</text>
</comment>
<dbReference type="InterPro" id="IPR036680">
    <property type="entry name" value="SPOR-like_sf"/>
</dbReference>
<sequence>MADNNLARNRNDLPDFFADDDPLAELARIVGYDDLPVAAKPGSSSADTSASGRREPAFNLEDELLQEFERYDAPRLDPIHDIALDDAPRSFAEPASDAAVAAPPVEPEELEFVPAEPVAIELPQAFLPADSAINERDDRQFGDEEPPLAFDAVDESVASDPIVEPAFEAARVEPVFDLPDFPTAGAMSPAASTEEPAEEFDLAAELENSIAAEPVAAGQPEVKFEPEAKIEPEARFVPQATFEPEVAFEPETKLEPEAKFELEPKTERGKGAYIPGFRMPLTNFSVARDVSAASAQAAVTPSQAAAPVLNEYAVEPPVLDDIPSPKTEPAPAAELQVSAKAPEHQVQELQPASVTTEPVAAVPDATSVASTGQSDAASQKDRFSALDELIYDVQRYTLPTSNGQSLATPVANAPELAATPAVAPAAPVIANAPVATPPVAEVQSLDDKDPFSDEEFELALDGLELDLAEIVVEETQKHPVQATSAAAAIVKAEPAAPSVTPVARAAPVAVVAPVAETQAVEEPESMADLPFDPAQIADSEDQVEAIAELDVPSLPAEEPEQPPAYRPDYELDIDAELATLLAAPGKSAPAPARKPEIDIAQKGQQAAAEASRSPAYTDLDDFERALEEDFRRSLTTPLPAAEHEELHYSDTDYIATVENARRSVRSWAVPLVLAGVVILGGAGAYAFFGSSVSGVVSGGEPVIIAADKEPIKIAPENPGGKTVPNQDKAVYDRVAGVSPKDPKQRTLISSNEEPIDVVQKTLMPDTLPLEGENDIEPTDVGETEDPRLLPQDRVAQNNASAEQQPVTVMPRKVKTMIVRPDGKLVEQEIAAPALAAPETPKLPAAGAKPVETAAAFPAKLPPSTPATPARPQPLSTASNAGSSGVLPVSAPAEHVNVVRTNPITPAVAAAPAQPTPAAAAPSPAAAQAPASVAPVQASAPASKAPVPIARPAEQPVNVVAAVTDQGNVRAPGQQTAAAPASASNQVASLGPGDYVIQIASLPSQAEAQKSYQSLSAKFGSVIGGRGVDIKPAEIAGKGTFYRVRIPAGGKNEAVALCERYRAAGGTCLVGR</sequence>
<feature type="compositionally biased region" description="Polar residues" evidence="1">
    <location>
        <begin position="347"/>
        <end position="356"/>
    </location>
</feature>
<feature type="compositionally biased region" description="Polar residues" evidence="1">
    <location>
        <begin position="873"/>
        <end position="882"/>
    </location>
</feature>
<feature type="domain" description="SPOR" evidence="2">
    <location>
        <begin position="988"/>
        <end position="1071"/>
    </location>
</feature>
<protein>
    <submittedName>
        <fullName evidence="3">SPOR domain-containing protein</fullName>
    </submittedName>
</protein>
<dbReference type="Pfam" id="PF05036">
    <property type="entry name" value="SPOR"/>
    <property type="match status" value="1"/>
</dbReference>
<feature type="region of interest" description="Disordered" evidence="1">
    <location>
        <begin position="234"/>
        <end position="253"/>
    </location>
</feature>
<dbReference type="Gene3D" id="3.30.70.1070">
    <property type="entry name" value="Sporulation related repeat"/>
    <property type="match status" value="1"/>
</dbReference>
<dbReference type="PROSITE" id="PS51724">
    <property type="entry name" value="SPOR"/>
    <property type="match status" value="1"/>
</dbReference>
<evidence type="ECO:0000256" key="1">
    <source>
        <dbReference type="SAM" id="MobiDB-lite"/>
    </source>
</evidence>
<feature type="region of interest" description="Disordered" evidence="1">
    <location>
        <begin position="36"/>
        <end position="59"/>
    </location>
</feature>
<feature type="compositionally biased region" description="Polar residues" evidence="1">
    <location>
        <begin position="42"/>
        <end position="51"/>
    </location>
</feature>
<feature type="compositionally biased region" description="Pro residues" evidence="1">
    <location>
        <begin position="859"/>
        <end position="871"/>
    </location>
</feature>
<feature type="region of interest" description="Disordered" evidence="1">
    <location>
        <begin position="317"/>
        <end position="358"/>
    </location>
</feature>
<organism evidence="3 4">
    <name type="scientific">Neorhizobium galegae</name>
    <name type="common">Rhizobium galegae</name>
    <dbReference type="NCBI Taxonomy" id="399"/>
    <lineage>
        <taxon>Bacteria</taxon>
        <taxon>Pseudomonadati</taxon>
        <taxon>Pseudomonadota</taxon>
        <taxon>Alphaproteobacteria</taxon>
        <taxon>Hyphomicrobiales</taxon>
        <taxon>Rhizobiaceae</taxon>
        <taxon>Rhizobium/Agrobacterium group</taxon>
        <taxon>Neorhizobium</taxon>
    </lineage>
</organism>
<dbReference type="EMBL" id="VZUL01000002">
    <property type="protein sequence ID" value="KAB1086412.1"/>
    <property type="molecule type" value="Genomic_DNA"/>
</dbReference>
<dbReference type="InterPro" id="IPR007730">
    <property type="entry name" value="SPOR-like_dom"/>
</dbReference>
<proteinExistence type="predicted"/>
<dbReference type="RefSeq" id="WP_151041841.1">
    <property type="nucleotide sequence ID" value="NZ_VZUL01000002.1"/>
</dbReference>
<feature type="region of interest" description="Disordered" evidence="1">
    <location>
        <begin position="857"/>
        <end position="887"/>
    </location>
</feature>